<dbReference type="Proteomes" id="UP001418222">
    <property type="component" value="Unassembled WGS sequence"/>
</dbReference>
<dbReference type="PANTHER" id="PTHR12136:SF47">
    <property type="entry name" value="ENHANCED DISEASE RESISTANCE PROTEIN (DUF1336)"/>
    <property type="match status" value="1"/>
</dbReference>
<dbReference type="EMBL" id="JBBWWQ010000002">
    <property type="protein sequence ID" value="KAK8954990.1"/>
    <property type="molecule type" value="Genomic_DNA"/>
</dbReference>
<accession>A0AAP0C0Z1</accession>
<dbReference type="AlphaFoldDB" id="A0AAP0C0Z1"/>
<dbReference type="Pfam" id="PF07059">
    <property type="entry name" value="EDR2_C"/>
    <property type="match status" value="1"/>
</dbReference>
<dbReference type="InterPro" id="IPR023393">
    <property type="entry name" value="START-like_dom_sf"/>
</dbReference>
<dbReference type="PANTHER" id="PTHR12136">
    <property type="entry name" value="ENHANCED DISEASE RESISTANCE-RELATED"/>
    <property type="match status" value="1"/>
</dbReference>
<proteinExistence type="predicted"/>
<sequence length="713" mass="80598">MSSGTKSSNGLVSEDATAVDAAGSGSGSDRELEYSGWVYHIGVNSVGHEYCHLRFLRLRGYWVTMYKRDPHQNPGIIPIRKGFISHSLMVEELGRRNVNSGEFYVVRFYSRSDETKKGEIACATSGEARKWVEAFDQAKLHEANDILKASNWHKLSVDSELNFEGHRPRVRRYAHGLRRLVRIGKEALLQKTADMVSHLSSDRYPDRDVGDAIEAHEWRCVRTINGIRIFEESTGSKSDKNFLLKSVGVIDASADTVFEVVLSLDRNKRFEWDMLTGDLELLEPVDGHFDYVYGTYDPKHLAWSSLKKDFLFSRQWFRGQDGEYTILQFPAAHQKQPQRSGYQRIEINPSIWEIKRLRSADSSSSKCLVTRMLEIRSTIWDGLKKRYTTNFEKSIPYALLCQVAGLKEYFAATPSLALDSPSAVEHSAVFSVASTSSLEFEDSEINDEFHDAIAFDGSLEDEDSDSDDEELPVAGKVKLKNISWAIASLALKKGSGTMKNNELDTTYPPVTSNPSQFYGSLHQGKGESDTNCWTNPSEPGFMIRGKTYLKDSSKIQGGDPLLKLLAVDWLREETCMDKVAHHPNLLVQSEGGKKFPFILVINLQIPANPNYSLVMYYGAERPVNKQSLLGRFIEGNDMFRDLRFKLIPCIVEGYWMVKRAVGSKACLLGKAVTCRYLREDNFLEAQEENELPEYILGTVRLNQLKLDSAVPYN</sequence>
<evidence type="ECO:0000313" key="3">
    <source>
        <dbReference type="Proteomes" id="UP001418222"/>
    </source>
</evidence>
<feature type="domain" description="START" evidence="1">
    <location>
        <begin position="218"/>
        <end position="370"/>
    </location>
</feature>
<dbReference type="Gene3D" id="3.30.530.20">
    <property type="match status" value="1"/>
</dbReference>
<comment type="caution">
    <text evidence="2">The sequence shown here is derived from an EMBL/GenBank/DDBJ whole genome shotgun (WGS) entry which is preliminary data.</text>
</comment>
<protein>
    <recommendedName>
        <fullName evidence="1">START domain-containing protein</fullName>
    </recommendedName>
</protein>
<dbReference type="InterPro" id="IPR045096">
    <property type="entry name" value="EDR2-like"/>
</dbReference>
<dbReference type="InterPro" id="IPR002913">
    <property type="entry name" value="START_lipid-bd_dom"/>
</dbReference>
<dbReference type="SUPFAM" id="SSF55961">
    <property type="entry name" value="Bet v1-like"/>
    <property type="match status" value="1"/>
</dbReference>
<evidence type="ECO:0000313" key="2">
    <source>
        <dbReference type="EMBL" id="KAK8954990.1"/>
    </source>
</evidence>
<organism evidence="2 3">
    <name type="scientific">Platanthera zijinensis</name>
    <dbReference type="NCBI Taxonomy" id="2320716"/>
    <lineage>
        <taxon>Eukaryota</taxon>
        <taxon>Viridiplantae</taxon>
        <taxon>Streptophyta</taxon>
        <taxon>Embryophyta</taxon>
        <taxon>Tracheophyta</taxon>
        <taxon>Spermatophyta</taxon>
        <taxon>Magnoliopsida</taxon>
        <taxon>Liliopsida</taxon>
        <taxon>Asparagales</taxon>
        <taxon>Orchidaceae</taxon>
        <taxon>Orchidoideae</taxon>
        <taxon>Orchideae</taxon>
        <taxon>Orchidinae</taxon>
        <taxon>Platanthera</taxon>
    </lineage>
</organism>
<gene>
    <name evidence="2" type="ORF">KSP39_PZI002357</name>
</gene>
<evidence type="ECO:0000259" key="1">
    <source>
        <dbReference type="PROSITE" id="PS50848"/>
    </source>
</evidence>
<reference evidence="2 3" key="1">
    <citation type="journal article" date="2022" name="Nat. Plants">
        <title>Genomes of leafy and leafless Platanthera orchids illuminate the evolution of mycoheterotrophy.</title>
        <authorList>
            <person name="Li M.H."/>
            <person name="Liu K.W."/>
            <person name="Li Z."/>
            <person name="Lu H.C."/>
            <person name="Ye Q.L."/>
            <person name="Zhang D."/>
            <person name="Wang J.Y."/>
            <person name="Li Y.F."/>
            <person name="Zhong Z.M."/>
            <person name="Liu X."/>
            <person name="Yu X."/>
            <person name="Liu D.K."/>
            <person name="Tu X.D."/>
            <person name="Liu B."/>
            <person name="Hao Y."/>
            <person name="Liao X.Y."/>
            <person name="Jiang Y.T."/>
            <person name="Sun W.H."/>
            <person name="Chen J."/>
            <person name="Chen Y.Q."/>
            <person name="Ai Y."/>
            <person name="Zhai J.W."/>
            <person name="Wu S.S."/>
            <person name="Zhou Z."/>
            <person name="Hsiao Y.Y."/>
            <person name="Wu W.L."/>
            <person name="Chen Y.Y."/>
            <person name="Lin Y.F."/>
            <person name="Hsu J.L."/>
            <person name="Li C.Y."/>
            <person name="Wang Z.W."/>
            <person name="Zhao X."/>
            <person name="Zhong W.Y."/>
            <person name="Ma X.K."/>
            <person name="Ma L."/>
            <person name="Huang J."/>
            <person name="Chen G.Z."/>
            <person name="Huang M.Z."/>
            <person name="Huang L."/>
            <person name="Peng D.H."/>
            <person name="Luo Y.B."/>
            <person name="Zou S.Q."/>
            <person name="Chen S.P."/>
            <person name="Lan S."/>
            <person name="Tsai W.C."/>
            <person name="Van de Peer Y."/>
            <person name="Liu Z.J."/>
        </authorList>
    </citation>
    <scope>NUCLEOTIDE SEQUENCE [LARGE SCALE GENOMIC DNA]</scope>
    <source>
        <strain evidence="2">Lor287</strain>
    </source>
</reference>
<dbReference type="GO" id="GO:0008289">
    <property type="term" value="F:lipid binding"/>
    <property type="evidence" value="ECO:0007669"/>
    <property type="project" value="InterPro"/>
</dbReference>
<dbReference type="PROSITE" id="PS50848">
    <property type="entry name" value="START"/>
    <property type="match status" value="1"/>
</dbReference>
<name>A0AAP0C0Z1_9ASPA</name>
<dbReference type="InterPro" id="IPR009769">
    <property type="entry name" value="EDR2_C"/>
</dbReference>
<keyword evidence="3" id="KW-1185">Reference proteome</keyword>
<dbReference type="CDD" id="cd00177">
    <property type="entry name" value="START"/>
    <property type="match status" value="1"/>
</dbReference>